<sequence length="234" mass="27047">MEPSAVKSHFGPKMHLSNIAQSSYIAISCQTILRIAILRTILQYCDIINDIAILRYIISISLFKQYRIGFEKYRTGIISMSNADIHVDLTIEAFWIDEQLQQVKTLNLINLPTNVATKLWHPWISFKNCKNCKNLLIDPNEITFYLIGKHIGVENRKTFSFTCIFDLSNYPFDKQQCNINVELSYWNGPINIEIDKRDFFGDLLVPPEYWLVSSDQVLTTCDENAGQNSKLLTR</sequence>
<evidence type="ECO:0000313" key="4">
    <source>
        <dbReference type="EnsemblMetazoa" id="SMAR006867-PA"/>
    </source>
</evidence>
<evidence type="ECO:0000259" key="3">
    <source>
        <dbReference type="Pfam" id="PF02931"/>
    </source>
</evidence>
<keyword evidence="5" id="KW-1185">Reference proteome</keyword>
<accession>T1J028</accession>
<dbReference type="GO" id="GO:0016020">
    <property type="term" value="C:membrane"/>
    <property type="evidence" value="ECO:0007669"/>
    <property type="project" value="UniProtKB-SubCell"/>
</dbReference>
<dbReference type="InterPro" id="IPR018000">
    <property type="entry name" value="Neurotransmitter_ion_chnl_CS"/>
</dbReference>
<keyword evidence="2" id="KW-0472">Membrane</keyword>
<dbReference type="InterPro" id="IPR006202">
    <property type="entry name" value="Neur_chan_lig-bd"/>
</dbReference>
<reference evidence="4" key="2">
    <citation type="submission" date="2015-02" db="UniProtKB">
        <authorList>
            <consortium name="EnsemblMetazoa"/>
        </authorList>
    </citation>
    <scope>IDENTIFICATION</scope>
</reference>
<dbReference type="PhylomeDB" id="T1J028"/>
<dbReference type="Pfam" id="PF02931">
    <property type="entry name" value="Neur_chan_LBD"/>
    <property type="match status" value="1"/>
</dbReference>
<dbReference type="AlphaFoldDB" id="T1J028"/>
<organism evidence="4 5">
    <name type="scientific">Strigamia maritima</name>
    <name type="common">European centipede</name>
    <name type="synonym">Geophilus maritimus</name>
    <dbReference type="NCBI Taxonomy" id="126957"/>
    <lineage>
        <taxon>Eukaryota</taxon>
        <taxon>Metazoa</taxon>
        <taxon>Ecdysozoa</taxon>
        <taxon>Arthropoda</taxon>
        <taxon>Myriapoda</taxon>
        <taxon>Chilopoda</taxon>
        <taxon>Pleurostigmophora</taxon>
        <taxon>Geophilomorpha</taxon>
        <taxon>Linotaeniidae</taxon>
        <taxon>Strigamia</taxon>
    </lineage>
</organism>
<dbReference type="InterPro" id="IPR036734">
    <property type="entry name" value="Neur_chan_lig-bd_sf"/>
</dbReference>
<dbReference type="HOGENOM" id="CLU_1186323_0_0_1"/>
<dbReference type="SUPFAM" id="SSF63712">
    <property type="entry name" value="Nicotinic receptor ligand binding domain-like"/>
    <property type="match status" value="1"/>
</dbReference>
<dbReference type="PROSITE" id="PS00236">
    <property type="entry name" value="NEUROTR_ION_CHANNEL"/>
    <property type="match status" value="1"/>
</dbReference>
<dbReference type="PROSITE" id="PS51257">
    <property type="entry name" value="PROKAR_LIPOPROTEIN"/>
    <property type="match status" value="1"/>
</dbReference>
<dbReference type="GO" id="GO:0005230">
    <property type="term" value="F:extracellular ligand-gated monoatomic ion channel activity"/>
    <property type="evidence" value="ECO:0007669"/>
    <property type="project" value="InterPro"/>
</dbReference>
<dbReference type="Gene3D" id="2.70.170.10">
    <property type="entry name" value="Neurotransmitter-gated ion-channel ligand-binding domain"/>
    <property type="match status" value="1"/>
</dbReference>
<evidence type="ECO:0000256" key="2">
    <source>
        <dbReference type="ARBA" id="ARBA00023136"/>
    </source>
</evidence>
<evidence type="ECO:0000256" key="1">
    <source>
        <dbReference type="ARBA" id="ARBA00004370"/>
    </source>
</evidence>
<feature type="domain" description="Neurotransmitter-gated ion-channel ligand-binding" evidence="3">
    <location>
        <begin position="78"/>
        <end position="186"/>
    </location>
</feature>
<dbReference type="EMBL" id="JH431730">
    <property type="status" value="NOT_ANNOTATED_CDS"/>
    <property type="molecule type" value="Genomic_DNA"/>
</dbReference>
<name>T1J028_STRMM</name>
<evidence type="ECO:0000313" key="5">
    <source>
        <dbReference type="Proteomes" id="UP000014500"/>
    </source>
</evidence>
<comment type="subcellular location">
    <subcellularLocation>
        <location evidence="1">Membrane</location>
    </subcellularLocation>
</comment>
<protein>
    <recommendedName>
        <fullName evidence="3">Neurotransmitter-gated ion-channel ligand-binding domain-containing protein</fullName>
    </recommendedName>
</protein>
<proteinExistence type="predicted"/>
<dbReference type="EnsemblMetazoa" id="SMAR006867-RA">
    <property type="protein sequence ID" value="SMAR006867-PA"/>
    <property type="gene ID" value="SMAR006867"/>
</dbReference>
<reference evidence="5" key="1">
    <citation type="submission" date="2011-05" db="EMBL/GenBank/DDBJ databases">
        <authorList>
            <person name="Richards S.R."/>
            <person name="Qu J."/>
            <person name="Jiang H."/>
            <person name="Jhangiani S.N."/>
            <person name="Agravi P."/>
            <person name="Goodspeed R."/>
            <person name="Gross S."/>
            <person name="Mandapat C."/>
            <person name="Jackson L."/>
            <person name="Mathew T."/>
            <person name="Pu L."/>
            <person name="Thornton R."/>
            <person name="Saada N."/>
            <person name="Wilczek-Boney K.B."/>
            <person name="Lee S."/>
            <person name="Kovar C."/>
            <person name="Wu Y."/>
            <person name="Scherer S.E."/>
            <person name="Worley K.C."/>
            <person name="Muzny D.M."/>
            <person name="Gibbs R."/>
        </authorList>
    </citation>
    <scope>NUCLEOTIDE SEQUENCE</scope>
    <source>
        <strain evidence="5">Brora</strain>
    </source>
</reference>
<dbReference type="Proteomes" id="UP000014500">
    <property type="component" value="Unassembled WGS sequence"/>
</dbReference>